<dbReference type="NCBIfam" id="NF040681">
    <property type="entry name" value="GPS-CTERM"/>
    <property type="match status" value="1"/>
</dbReference>
<feature type="compositionally biased region" description="Gly residues" evidence="1">
    <location>
        <begin position="227"/>
        <end position="236"/>
    </location>
</feature>
<dbReference type="KEGG" id="slau:SLA_1946"/>
<keyword evidence="2" id="KW-1133">Transmembrane helix</keyword>
<name>A0A160NXI3_STRLU</name>
<keyword evidence="2" id="KW-0472">Membrane</keyword>
<evidence type="ECO:0008006" key="5">
    <source>
        <dbReference type="Google" id="ProtNLM"/>
    </source>
</evidence>
<evidence type="ECO:0000313" key="4">
    <source>
        <dbReference type="Proteomes" id="UP000217676"/>
    </source>
</evidence>
<evidence type="ECO:0000313" key="3">
    <source>
        <dbReference type="EMBL" id="BAU82884.1"/>
    </source>
</evidence>
<protein>
    <recommendedName>
        <fullName evidence="5">Secreted protein</fullName>
    </recommendedName>
</protein>
<gene>
    <name evidence="3" type="ORF">SLA_1946</name>
</gene>
<feature type="transmembrane region" description="Helical" evidence="2">
    <location>
        <begin position="238"/>
        <end position="256"/>
    </location>
</feature>
<organism evidence="3 4">
    <name type="scientific">Streptomyces laurentii</name>
    <dbReference type="NCBI Taxonomy" id="39478"/>
    <lineage>
        <taxon>Bacteria</taxon>
        <taxon>Bacillati</taxon>
        <taxon>Actinomycetota</taxon>
        <taxon>Actinomycetes</taxon>
        <taxon>Kitasatosporales</taxon>
        <taxon>Streptomycetaceae</taxon>
        <taxon>Streptomyces</taxon>
    </lineage>
</organism>
<keyword evidence="4" id="KW-1185">Reference proteome</keyword>
<proteinExistence type="predicted"/>
<dbReference type="EMBL" id="AP017424">
    <property type="protein sequence ID" value="BAU82884.1"/>
    <property type="molecule type" value="Genomic_DNA"/>
</dbReference>
<dbReference type="InterPro" id="IPR047703">
    <property type="entry name" value="SCO2322-like"/>
</dbReference>
<feature type="region of interest" description="Disordered" evidence="1">
    <location>
        <begin position="201"/>
        <end position="236"/>
    </location>
</feature>
<reference evidence="3 4" key="1">
    <citation type="journal article" date="2016" name="Genome Announc.">
        <title>Complete Genome Sequence of Thiostrepton-Producing Streptomyces laurentii ATCC 31255.</title>
        <authorList>
            <person name="Doi K."/>
            <person name="Fujino Y."/>
            <person name="Nagayoshi Y."/>
            <person name="Ohshima T."/>
            <person name="Ogata S."/>
        </authorList>
    </citation>
    <scope>NUCLEOTIDE SEQUENCE [LARGE SCALE GENOMIC DNA]</scope>
    <source>
        <strain evidence="3 4">ATCC 31255</strain>
    </source>
</reference>
<evidence type="ECO:0000256" key="1">
    <source>
        <dbReference type="SAM" id="MobiDB-lite"/>
    </source>
</evidence>
<sequence>MTRRLSPVRDRGNRSNRSTRAATRVRTALAAGLLALLSAVTVTVAVAAPAQAAGYRYWSYWEAGKTGWGFAAQGPATARPADGDVIGFRFAVSADSADAKKPSTAPNFRQLCADVPEKAGSKRVAVVIDFGTAQDAPSGETPPQPMVRTGCPLVREDASAAEALAGVAKPLRYDANALLCGIAGYPAKGCGEQVAVTGSDAQGTEGVQDGQGKTEQAGPAEKSAGSAGSGGSSGGPSVGLVAGGAAVLALGAAGVWQARRRRG</sequence>
<evidence type="ECO:0000256" key="2">
    <source>
        <dbReference type="SAM" id="Phobius"/>
    </source>
</evidence>
<dbReference type="AlphaFoldDB" id="A0A160NXI3"/>
<dbReference type="InterPro" id="IPR047704">
    <property type="entry name" value="GPS-CTERM"/>
</dbReference>
<accession>A0A160NXI3</accession>
<keyword evidence="2" id="KW-0812">Transmembrane</keyword>
<dbReference type="NCBIfam" id="NF040672">
    <property type="entry name" value="SCO2322_fam"/>
    <property type="match status" value="1"/>
</dbReference>
<dbReference type="Proteomes" id="UP000217676">
    <property type="component" value="Chromosome"/>
</dbReference>
<feature type="region of interest" description="Disordered" evidence="1">
    <location>
        <begin position="1"/>
        <end position="21"/>
    </location>
</feature>